<dbReference type="InterPro" id="IPR044855">
    <property type="entry name" value="CoA-Trfase_III_dom3_sf"/>
</dbReference>
<dbReference type="InterPro" id="IPR003673">
    <property type="entry name" value="CoA-Trfase_fam_III"/>
</dbReference>
<dbReference type="EMBL" id="JACBZP010000001">
    <property type="protein sequence ID" value="NYI67124.1"/>
    <property type="molecule type" value="Genomic_DNA"/>
</dbReference>
<dbReference type="PANTHER" id="PTHR48207">
    <property type="entry name" value="SUCCINATE--HYDROXYMETHYLGLUTARATE COA-TRANSFERASE"/>
    <property type="match status" value="1"/>
</dbReference>
<dbReference type="AlphaFoldDB" id="A0A7Z0A9Z4"/>
<dbReference type="Pfam" id="PF02515">
    <property type="entry name" value="CoA_transf_3"/>
    <property type="match status" value="1"/>
</dbReference>
<keyword evidence="3" id="KW-1185">Reference proteome</keyword>
<dbReference type="GO" id="GO:0033608">
    <property type="term" value="F:formyl-CoA transferase activity"/>
    <property type="evidence" value="ECO:0007669"/>
    <property type="project" value="UniProtKB-EC"/>
</dbReference>
<dbReference type="SUPFAM" id="SSF89796">
    <property type="entry name" value="CoA-transferase family III (CaiB/BaiF)"/>
    <property type="match status" value="1"/>
</dbReference>
<evidence type="ECO:0000313" key="3">
    <source>
        <dbReference type="Proteomes" id="UP000539111"/>
    </source>
</evidence>
<dbReference type="EC" id="2.8.3.16" evidence="2"/>
<dbReference type="RefSeq" id="WP_218852314.1">
    <property type="nucleotide sequence ID" value="NZ_JACBZP010000001.1"/>
</dbReference>
<evidence type="ECO:0000313" key="2">
    <source>
        <dbReference type="EMBL" id="NYI67124.1"/>
    </source>
</evidence>
<comment type="caution">
    <text evidence="2">The sequence shown here is derived from an EMBL/GenBank/DDBJ whole genome shotgun (WGS) entry which is preliminary data.</text>
</comment>
<dbReference type="Gene3D" id="3.30.1540.10">
    <property type="entry name" value="formyl-coa transferase, domain 3"/>
    <property type="match status" value="1"/>
</dbReference>
<gene>
    <name evidence="2" type="ORF">BJY26_001430</name>
</gene>
<accession>A0A7Z0A9Z4</accession>
<reference evidence="2 3" key="1">
    <citation type="submission" date="2020-07" db="EMBL/GenBank/DDBJ databases">
        <title>Sequencing the genomes of 1000 actinobacteria strains.</title>
        <authorList>
            <person name="Klenk H.-P."/>
        </authorList>
    </citation>
    <scope>NUCLEOTIDE SEQUENCE [LARGE SCALE GENOMIC DNA]</scope>
    <source>
        <strain evidence="2 3">DSM 26341</strain>
    </source>
</reference>
<dbReference type="PANTHER" id="PTHR48207:SF3">
    <property type="entry name" value="SUCCINATE--HYDROXYMETHYLGLUTARATE COA-TRANSFERASE"/>
    <property type="match status" value="1"/>
</dbReference>
<name>A0A7Z0A9Z4_9MICO</name>
<sequence>MTEDPRNSRPTTGTANGLDGPLHGVRVLDIATVYAAPFAASVLADLGADVVKVELPGSGDPLRALQPFDGEESLTWSTVSRNKRCVTLDLHTEAGQALLLRLVREQDVMFENFRPGTLDRWGLSISQLREANPDLVVVRVSGYGQTGPYRDKAGFGTPATAYSGYAYISGSPGHPPSVPPISLADYVSGLFAAIGALASLYRRDVFGGRGQEVDVALYESMFRLQEALVAQYDRLGVVQERHGDQLGASAPTGTFRTADEVWMVLTTSTERTFRRLARAIDRTDMLDDSRFSSNKARVEHRSETNAIVGEWFARHDASVIQALFDDNGVPVSRVMNMADIFAEPHYAARDMIVEVDHPKFGTIRMPGVVPKFSETPGSVRTAGARLGEHNYEVYEALGLGEDEIDDLMEKGVI</sequence>
<dbReference type="Proteomes" id="UP000539111">
    <property type="component" value="Unassembled WGS sequence"/>
</dbReference>
<dbReference type="Gene3D" id="3.40.50.10540">
    <property type="entry name" value="Crotonobetainyl-coa:carnitine coa-transferase, domain 1"/>
    <property type="match status" value="1"/>
</dbReference>
<protein>
    <submittedName>
        <fullName evidence="2">Formyl-CoA transferase</fullName>
        <ecNumber evidence="2">2.8.3.16</ecNumber>
    </submittedName>
</protein>
<evidence type="ECO:0000256" key="1">
    <source>
        <dbReference type="ARBA" id="ARBA00022679"/>
    </source>
</evidence>
<proteinExistence type="predicted"/>
<organism evidence="2 3">
    <name type="scientific">Spelaeicoccus albus</name>
    <dbReference type="NCBI Taxonomy" id="1280376"/>
    <lineage>
        <taxon>Bacteria</taxon>
        <taxon>Bacillati</taxon>
        <taxon>Actinomycetota</taxon>
        <taxon>Actinomycetes</taxon>
        <taxon>Micrococcales</taxon>
        <taxon>Brevibacteriaceae</taxon>
        <taxon>Spelaeicoccus</taxon>
    </lineage>
</organism>
<dbReference type="InterPro" id="IPR050483">
    <property type="entry name" value="CoA-transferase_III_domain"/>
</dbReference>
<keyword evidence="1 2" id="KW-0808">Transferase</keyword>
<dbReference type="InterPro" id="IPR023606">
    <property type="entry name" value="CoA-Trfase_III_dom_1_sf"/>
</dbReference>